<dbReference type="EMBL" id="WISB01000076">
    <property type="protein sequence ID" value="MQW69782.1"/>
    <property type="molecule type" value="Genomic_DNA"/>
</dbReference>
<dbReference type="GO" id="GO:0003677">
    <property type="term" value="F:DNA binding"/>
    <property type="evidence" value="ECO:0007669"/>
    <property type="project" value="InterPro"/>
</dbReference>
<comment type="caution">
    <text evidence="2">The sequence shown here is derived from an EMBL/GenBank/DDBJ whole genome shotgun (WGS) entry which is preliminary data.</text>
</comment>
<feature type="compositionally biased region" description="Polar residues" evidence="1">
    <location>
        <begin position="201"/>
        <end position="233"/>
    </location>
</feature>
<dbReference type="InterPro" id="IPR018330">
    <property type="entry name" value="RecT_fam"/>
</dbReference>
<organism evidence="2">
    <name type="scientific">Sinorhizobium medicae</name>
    <dbReference type="NCBI Taxonomy" id="110321"/>
    <lineage>
        <taxon>Bacteria</taxon>
        <taxon>Pseudomonadati</taxon>
        <taxon>Pseudomonadota</taxon>
        <taxon>Alphaproteobacteria</taxon>
        <taxon>Hyphomicrobiales</taxon>
        <taxon>Rhizobiaceae</taxon>
        <taxon>Sinorhizobium/Ensifer group</taxon>
        <taxon>Sinorhizobium</taxon>
    </lineage>
</organism>
<accession>A0A6G1WJC2</accession>
<reference evidence="2" key="1">
    <citation type="journal article" date="2013" name="Genome Biol.">
        <title>Comparative genomics of the core and accessory genomes of 48 Sinorhizobium strains comprising five genospecies.</title>
        <authorList>
            <person name="Sugawara M."/>
            <person name="Epstein B."/>
            <person name="Badgley B.D."/>
            <person name="Unno T."/>
            <person name="Xu L."/>
            <person name="Reese J."/>
            <person name="Gyaneshwar P."/>
            <person name="Denny R."/>
            <person name="Mudge J."/>
            <person name="Bharti A.K."/>
            <person name="Farmer A.D."/>
            <person name="May G.D."/>
            <person name="Woodward J.E."/>
            <person name="Medigue C."/>
            <person name="Vallenet D."/>
            <person name="Lajus A."/>
            <person name="Rouy Z."/>
            <person name="Martinez-Vaz B."/>
            <person name="Tiffin P."/>
            <person name="Young N.D."/>
            <person name="Sadowsky M.J."/>
        </authorList>
    </citation>
    <scope>NUCLEOTIDE SEQUENCE</scope>
    <source>
        <strain evidence="2">M1</strain>
    </source>
</reference>
<gene>
    <name evidence="2" type="ORF">GHJ91_11575</name>
</gene>
<proteinExistence type="predicted"/>
<dbReference type="RefSeq" id="WP_153412880.1">
    <property type="nucleotide sequence ID" value="NZ_WISB01000076.1"/>
</dbReference>
<sequence length="316" mass="35466">MNQLAKAPRRSVLVDMAAHFGMEADAFEMTVRAQCSPTPKKGEQFRPLTREEFAAFLLVAKKYDLNPLTREIFAYPKRGGGVVPIVSIDGWINLVNSHPACDGFEFTWERDANGDPISCTCIMHRKDRSHPTVVTEYLSECWRDTEPWKMKHRMLRHKALMQCARYAFGFAGIYDEDEGRRIAEDQNIALLPPAPRAPRIGQQSPAGEKIQTAQGDATEVKSGTGQPPVDSTSPLDDEPDPDREEIGGVDADSTPDAEFFGELRDRLAEAKDAASVEEIWTELDPMARFEGSDLDQEICQKIKARRLRDLEKQDGK</sequence>
<evidence type="ECO:0000313" key="2">
    <source>
        <dbReference type="EMBL" id="MQW69782.1"/>
    </source>
</evidence>
<protein>
    <submittedName>
        <fullName evidence="2">Recombinase</fullName>
    </submittedName>
</protein>
<name>A0A6G1WJC2_9HYPH</name>
<dbReference type="AlphaFoldDB" id="A0A6G1WJC2"/>
<dbReference type="Pfam" id="PF03837">
    <property type="entry name" value="RecT"/>
    <property type="match status" value="1"/>
</dbReference>
<feature type="region of interest" description="Disordered" evidence="1">
    <location>
        <begin position="191"/>
        <end position="258"/>
    </location>
</feature>
<dbReference type="GO" id="GO:0006259">
    <property type="term" value="P:DNA metabolic process"/>
    <property type="evidence" value="ECO:0007669"/>
    <property type="project" value="InterPro"/>
</dbReference>
<evidence type="ECO:0000256" key="1">
    <source>
        <dbReference type="SAM" id="MobiDB-lite"/>
    </source>
</evidence>